<evidence type="ECO:0000313" key="10">
    <source>
        <dbReference type="EMBL" id="KAL3233125.1"/>
    </source>
</evidence>
<evidence type="ECO:0000256" key="8">
    <source>
        <dbReference type="SAM" id="Phobius"/>
    </source>
</evidence>
<dbReference type="InterPro" id="IPR005829">
    <property type="entry name" value="Sugar_transporter_CS"/>
</dbReference>
<proteinExistence type="inferred from homology"/>
<feature type="transmembrane region" description="Helical" evidence="8">
    <location>
        <begin position="142"/>
        <end position="160"/>
    </location>
</feature>
<dbReference type="PROSITE" id="PS50850">
    <property type="entry name" value="MFS"/>
    <property type="match status" value="1"/>
</dbReference>
<dbReference type="Gene3D" id="1.20.1250.20">
    <property type="entry name" value="MFS general substrate transporter like domains"/>
    <property type="match status" value="1"/>
</dbReference>
<keyword evidence="6 8" id="KW-0472">Membrane</keyword>
<feature type="transmembrane region" description="Helical" evidence="8">
    <location>
        <begin position="202"/>
        <end position="228"/>
    </location>
</feature>
<accession>A0ABR4NWN1</accession>
<reference evidence="10 11" key="1">
    <citation type="submission" date="2024-05" db="EMBL/GenBank/DDBJ databases">
        <title>Long read based assembly of the Candida bracarensis genome reveals expanded adhesin content.</title>
        <authorList>
            <person name="Marcet-Houben M."/>
            <person name="Ksiezopolska E."/>
            <person name="Gabaldon T."/>
        </authorList>
    </citation>
    <scope>NUCLEOTIDE SEQUENCE [LARGE SCALE GENOMIC DNA]</scope>
    <source>
        <strain evidence="10 11">CBM6</strain>
    </source>
</reference>
<comment type="similarity">
    <text evidence="2 7">Belongs to the major facilitator superfamily. Sugar transporter (TC 2.A.1.1) family.</text>
</comment>
<sequence>METPVSIGVISLDSSPTDNFTLNTVASRESFQITKADESVDDNFREYQETKMDYLRQHLRAIILCSLISLGGIILGWDIGTVGGIIIMPSFNNSFGSLFNTEKELYYLSEVEKGWFISIFSIGCAAGVLVFSRFCNACGRKIAIMMALIAYVAFITIQLFSGDNFILLILARAAMGGTVGVLGVVIPMFVSESSPVKIRGSLVVIYQLAITLGILLGNALNWICYRAITIKDARNNIAWKTTLLFDYLWAIVVGVGICSTPESVQYLAKIVKDYDKAKSSYAYMNNISVFDHETIDYVNTLSFKEDVYTENDPNRGRLEFLLGKPRLGKRLFIGIMVMTFQQLSGVNYFFYFGTTLFREVGIKDTYATSLILASVNFSSTFAGIYLVESLGRRTTLIYGSFSMFICMVFYSAFGSLNLRTELSSIVMIVVTCLFISIFAITLGPVTFVLVAELFPTRVRGTSMSICSAVSWLVNFAIAFVTPSLISKIGFLLGFVFAGCLLVATIFEVIMVPETKNKTEEEIDLMFLNNLKN</sequence>
<dbReference type="PRINTS" id="PR00171">
    <property type="entry name" value="SUGRTRNSPORT"/>
</dbReference>
<feature type="transmembrane region" description="Helical" evidence="8">
    <location>
        <begin position="463"/>
        <end position="482"/>
    </location>
</feature>
<feature type="transmembrane region" description="Helical" evidence="8">
    <location>
        <begin position="425"/>
        <end position="451"/>
    </location>
</feature>
<evidence type="ECO:0000256" key="7">
    <source>
        <dbReference type="RuleBase" id="RU003346"/>
    </source>
</evidence>
<name>A0ABR4NWN1_9SACH</name>
<dbReference type="InterPro" id="IPR036259">
    <property type="entry name" value="MFS_trans_sf"/>
</dbReference>
<feature type="transmembrane region" description="Helical" evidence="8">
    <location>
        <begin position="331"/>
        <end position="353"/>
    </location>
</feature>
<dbReference type="PANTHER" id="PTHR48022">
    <property type="entry name" value="PLASTIDIC GLUCOSE TRANSPORTER 4"/>
    <property type="match status" value="1"/>
</dbReference>
<organism evidence="10 11">
    <name type="scientific">Nakaseomyces bracarensis</name>
    <dbReference type="NCBI Taxonomy" id="273131"/>
    <lineage>
        <taxon>Eukaryota</taxon>
        <taxon>Fungi</taxon>
        <taxon>Dikarya</taxon>
        <taxon>Ascomycota</taxon>
        <taxon>Saccharomycotina</taxon>
        <taxon>Saccharomycetes</taxon>
        <taxon>Saccharomycetales</taxon>
        <taxon>Saccharomycetaceae</taxon>
        <taxon>Nakaseomyces</taxon>
    </lineage>
</organism>
<dbReference type="InterPro" id="IPR050360">
    <property type="entry name" value="MFS_Sugar_Transporters"/>
</dbReference>
<evidence type="ECO:0000256" key="2">
    <source>
        <dbReference type="ARBA" id="ARBA00010992"/>
    </source>
</evidence>
<evidence type="ECO:0000256" key="6">
    <source>
        <dbReference type="ARBA" id="ARBA00023136"/>
    </source>
</evidence>
<feature type="transmembrane region" description="Helical" evidence="8">
    <location>
        <begin position="115"/>
        <end position="135"/>
    </location>
</feature>
<keyword evidence="5 8" id="KW-1133">Transmembrane helix</keyword>
<feature type="domain" description="Major facilitator superfamily (MFS) profile" evidence="9">
    <location>
        <begin position="64"/>
        <end position="515"/>
    </location>
</feature>
<keyword evidence="3 7" id="KW-0813">Transport</keyword>
<dbReference type="PANTHER" id="PTHR48022:SF50">
    <property type="entry name" value="HEXOSE TRANSPORTER HXT14"/>
    <property type="match status" value="1"/>
</dbReference>
<comment type="caution">
    <text evidence="10">The sequence shown here is derived from an EMBL/GenBank/DDBJ whole genome shotgun (WGS) entry which is preliminary data.</text>
</comment>
<feature type="transmembrane region" description="Helical" evidence="8">
    <location>
        <begin position="365"/>
        <end position="387"/>
    </location>
</feature>
<feature type="transmembrane region" description="Helical" evidence="8">
    <location>
        <begin position="488"/>
        <end position="509"/>
    </location>
</feature>
<gene>
    <name evidence="10" type="ORF">RNJ44_05041</name>
</gene>
<dbReference type="SUPFAM" id="SSF103473">
    <property type="entry name" value="MFS general substrate transporter"/>
    <property type="match status" value="1"/>
</dbReference>
<feature type="transmembrane region" description="Helical" evidence="8">
    <location>
        <begin position="394"/>
        <end position="413"/>
    </location>
</feature>
<feature type="transmembrane region" description="Helical" evidence="8">
    <location>
        <begin position="166"/>
        <end position="190"/>
    </location>
</feature>
<feature type="transmembrane region" description="Helical" evidence="8">
    <location>
        <begin position="248"/>
        <end position="268"/>
    </location>
</feature>
<dbReference type="NCBIfam" id="TIGR00879">
    <property type="entry name" value="SP"/>
    <property type="match status" value="1"/>
</dbReference>
<dbReference type="InterPro" id="IPR005828">
    <property type="entry name" value="MFS_sugar_transport-like"/>
</dbReference>
<evidence type="ECO:0000259" key="9">
    <source>
        <dbReference type="PROSITE" id="PS50850"/>
    </source>
</evidence>
<keyword evidence="4 8" id="KW-0812">Transmembrane</keyword>
<feature type="transmembrane region" description="Helical" evidence="8">
    <location>
        <begin position="61"/>
        <end position="88"/>
    </location>
</feature>
<evidence type="ECO:0000256" key="4">
    <source>
        <dbReference type="ARBA" id="ARBA00022692"/>
    </source>
</evidence>
<dbReference type="PROSITE" id="PS00216">
    <property type="entry name" value="SUGAR_TRANSPORT_1"/>
    <property type="match status" value="1"/>
</dbReference>
<dbReference type="EMBL" id="JBEVYD010000005">
    <property type="protein sequence ID" value="KAL3233125.1"/>
    <property type="molecule type" value="Genomic_DNA"/>
</dbReference>
<keyword evidence="11" id="KW-1185">Reference proteome</keyword>
<comment type="subcellular location">
    <subcellularLocation>
        <location evidence="1">Membrane</location>
        <topology evidence="1">Multi-pass membrane protein</topology>
    </subcellularLocation>
</comment>
<dbReference type="InterPro" id="IPR003663">
    <property type="entry name" value="Sugar/inositol_transpt"/>
</dbReference>
<dbReference type="InterPro" id="IPR020846">
    <property type="entry name" value="MFS_dom"/>
</dbReference>
<evidence type="ECO:0000256" key="3">
    <source>
        <dbReference type="ARBA" id="ARBA00022448"/>
    </source>
</evidence>
<evidence type="ECO:0000256" key="5">
    <source>
        <dbReference type="ARBA" id="ARBA00022989"/>
    </source>
</evidence>
<dbReference type="Proteomes" id="UP001623330">
    <property type="component" value="Unassembled WGS sequence"/>
</dbReference>
<dbReference type="Pfam" id="PF00083">
    <property type="entry name" value="Sugar_tr"/>
    <property type="match status" value="1"/>
</dbReference>
<evidence type="ECO:0000256" key="1">
    <source>
        <dbReference type="ARBA" id="ARBA00004141"/>
    </source>
</evidence>
<protein>
    <submittedName>
        <fullName evidence="10">Hexose transporter HXT14</fullName>
    </submittedName>
</protein>
<evidence type="ECO:0000313" key="11">
    <source>
        <dbReference type="Proteomes" id="UP001623330"/>
    </source>
</evidence>